<evidence type="ECO:0000256" key="8">
    <source>
        <dbReference type="ARBA" id="ARBA00023136"/>
    </source>
</evidence>
<dbReference type="InterPro" id="IPR036259">
    <property type="entry name" value="MFS_trans_sf"/>
</dbReference>
<dbReference type="SUPFAM" id="SSF103473">
    <property type="entry name" value="MFS general substrate transporter"/>
    <property type="match status" value="2"/>
</dbReference>
<feature type="transmembrane region" description="Helical" evidence="11">
    <location>
        <begin position="912"/>
        <end position="934"/>
    </location>
</feature>
<feature type="transmembrane region" description="Helical" evidence="11">
    <location>
        <begin position="545"/>
        <end position="563"/>
    </location>
</feature>
<dbReference type="PRINTS" id="PR00171">
    <property type="entry name" value="SUGRTRNSPORT"/>
</dbReference>
<dbReference type="PANTHER" id="PTHR23500:SF30">
    <property type="entry name" value="SUGAR TRANSPORT PROTEIN 3"/>
    <property type="match status" value="1"/>
</dbReference>
<dbReference type="InterPro" id="IPR045262">
    <property type="entry name" value="STP/PLT_plant"/>
</dbReference>
<feature type="transmembrane region" description="Helical" evidence="11">
    <location>
        <begin position="113"/>
        <end position="130"/>
    </location>
</feature>
<feature type="transmembrane region" description="Helical" evidence="11">
    <location>
        <begin position="80"/>
        <end position="101"/>
    </location>
</feature>
<dbReference type="InterPro" id="IPR020846">
    <property type="entry name" value="MFS_dom"/>
</dbReference>
<comment type="similarity">
    <text evidence="9">Belongs to the major facilitator superfamily. Phosphate:H(+) symporter (TC 2.A.1.9) family.</text>
</comment>
<dbReference type="NCBIfam" id="TIGR00879">
    <property type="entry name" value="SP"/>
    <property type="match status" value="2"/>
</dbReference>
<dbReference type="PROSITE" id="PS00217">
    <property type="entry name" value="SUGAR_TRANSPORT_2"/>
    <property type="match status" value="2"/>
</dbReference>
<gene>
    <name evidence="13" type="ORF">F511_21670</name>
</gene>
<evidence type="ECO:0000313" key="13">
    <source>
        <dbReference type="EMBL" id="KZV29686.1"/>
    </source>
</evidence>
<feature type="transmembrane region" description="Helical" evidence="11">
    <location>
        <begin position="387"/>
        <end position="409"/>
    </location>
</feature>
<keyword evidence="8 11" id="KW-0472">Membrane</keyword>
<keyword evidence="7 11" id="KW-1133">Transmembrane helix</keyword>
<feature type="transmembrane region" description="Helical" evidence="11">
    <location>
        <begin position="809"/>
        <end position="833"/>
    </location>
</feature>
<feature type="transmembrane region" description="Helical" evidence="11">
    <location>
        <begin position="284"/>
        <end position="308"/>
    </location>
</feature>
<evidence type="ECO:0000256" key="9">
    <source>
        <dbReference type="ARBA" id="ARBA00044504"/>
    </source>
</evidence>
<name>A0A2Z7B6P4_9LAMI</name>
<feature type="transmembrane region" description="Helical" evidence="11">
    <location>
        <begin position="1134"/>
        <end position="1153"/>
    </location>
</feature>
<dbReference type="EMBL" id="KV009360">
    <property type="protein sequence ID" value="KZV29686.1"/>
    <property type="molecule type" value="Genomic_DNA"/>
</dbReference>
<feature type="transmembrane region" description="Helical" evidence="11">
    <location>
        <begin position="638"/>
        <end position="655"/>
    </location>
</feature>
<evidence type="ECO:0000256" key="5">
    <source>
        <dbReference type="ARBA" id="ARBA00022692"/>
    </source>
</evidence>
<dbReference type="OrthoDB" id="6133115at2759"/>
<feature type="transmembrane region" description="Helical" evidence="11">
    <location>
        <begin position="169"/>
        <end position="190"/>
    </location>
</feature>
<evidence type="ECO:0000256" key="7">
    <source>
        <dbReference type="ARBA" id="ARBA00022989"/>
    </source>
</evidence>
<evidence type="ECO:0000259" key="12">
    <source>
        <dbReference type="PROSITE" id="PS50850"/>
    </source>
</evidence>
<feature type="transmembrane region" description="Helical" evidence="11">
    <location>
        <begin position="1107"/>
        <end position="1127"/>
    </location>
</feature>
<evidence type="ECO:0000256" key="4">
    <source>
        <dbReference type="ARBA" id="ARBA00022597"/>
    </source>
</evidence>
<feature type="transmembrane region" description="Helical" evidence="11">
    <location>
        <begin position="727"/>
        <end position="747"/>
    </location>
</feature>
<evidence type="ECO:0000256" key="2">
    <source>
        <dbReference type="ARBA" id="ARBA00010992"/>
    </source>
</evidence>
<protein>
    <recommendedName>
        <fullName evidence="12">Major facilitator superfamily (MFS) profile domain-containing protein</fullName>
    </recommendedName>
</protein>
<feature type="transmembrane region" description="Helical" evidence="11">
    <location>
        <begin position="946"/>
        <end position="970"/>
    </location>
</feature>
<dbReference type="FunFam" id="1.20.1250.20:FF:000002">
    <property type="entry name" value="Sugar transport protein 13"/>
    <property type="match status" value="2"/>
</dbReference>
<feature type="transmembrane region" description="Helical" evidence="11">
    <location>
        <begin position="874"/>
        <end position="896"/>
    </location>
</feature>
<feature type="region of interest" description="Disordered" evidence="10">
    <location>
        <begin position="1179"/>
        <end position="1220"/>
    </location>
</feature>
<feature type="domain" description="Major facilitator superfamily (MFS) profile" evidence="12">
    <location>
        <begin position="25"/>
        <end position="475"/>
    </location>
</feature>
<keyword evidence="3" id="KW-0813">Transport</keyword>
<dbReference type="InterPro" id="IPR044778">
    <property type="entry name" value="MFS_STP/MST-like_plant"/>
</dbReference>
<dbReference type="Gene3D" id="1.20.1250.20">
    <property type="entry name" value="MFS general substrate transporter like domains"/>
    <property type="match status" value="2"/>
</dbReference>
<evidence type="ECO:0000256" key="10">
    <source>
        <dbReference type="SAM" id="MobiDB-lite"/>
    </source>
</evidence>
<feature type="domain" description="Major facilitator superfamily (MFS) profile" evidence="12">
    <location>
        <begin position="550"/>
        <end position="1000"/>
    </location>
</feature>
<evidence type="ECO:0000256" key="11">
    <source>
        <dbReference type="SAM" id="Phobius"/>
    </source>
</evidence>
<dbReference type="Pfam" id="PF04511">
    <property type="entry name" value="DER1"/>
    <property type="match status" value="1"/>
</dbReference>
<dbReference type="InterPro" id="IPR005829">
    <property type="entry name" value="Sugar_transporter_CS"/>
</dbReference>
<comment type="similarity">
    <text evidence="2">Belongs to the major facilitator superfamily. Sugar transporter (TC 2.A.1.1) family.</text>
</comment>
<feature type="transmembrane region" description="Helical" evidence="11">
    <location>
        <begin position="976"/>
        <end position="996"/>
    </location>
</feature>
<feature type="region of interest" description="Disordered" evidence="10">
    <location>
        <begin position="1238"/>
        <end position="1259"/>
    </location>
</feature>
<dbReference type="Pfam" id="PF00083">
    <property type="entry name" value="Sugar_tr"/>
    <property type="match status" value="2"/>
</dbReference>
<dbReference type="PROSITE" id="PS50850">
    <property type="entry name" value="MFS"/>
    <property type="match status" value="2"/>
</dbReference>
<feature type="transmembrane region" description="Helical" evidence="11">
    <location>
        <begin position="1070"/>
        <end position="1095"/>
    </location>
</feature>
<dbReference type="PANTHER" id="PTHR23500">
    <property type="entry name" value="SOLUTE CARRIER FAMILY 2, FACILITATED GLUCOSE TRANSPORTER"/>
    <property type="match status" value="1"/>
</dbReference>
<dbReference type="InterPro" id="IPR003663">
    <property type="entry name" value="Sugar/inositol_transpt"/>
</dbReference>
<feature type="transmembrane region" description="Helical" evidence="11">
    <location>
        <begin position="605"/>
        <end position="626"/>
    </location>
</feature>
<organism evidence="13 14">
    <name type="scientific">Dorcoceras hygrometricum</name>
    <dbReference type="NCBI Taxonomy" id="472368"/>
    <lineage>
        <taxon>Eukaryota</taxon>
        <taxon>Viridiplantae</taxon>
        <taxon>Streptophyta</taxon>
        <taxon>Embryophyta</taxon>
        <taxon>Tracheophyta</taxon>
        <taxon>Spermatophyta</taxon>
        <taxon>Magnoliopsida</taxon>
        <taxon>eudicotyledons</taxon>
        <taxon>Gunneridae</taxon>
        <taxon>Pentapetalae</taxon>
        <taxon>asterids</taxon>
        <taxon>lamiids</taxon>
        <taxon>Lamiales</taxon>
        <taxon>Gesneriaceae</taxon>
        <taxon>Didymocarpoideae</taxon>
        <taxon>Trichosporeae</taxon>
        <taxon>Loxocarpinae</taxon>
        <taxon>Dorcoceras</taxon>
    </lineage>
</organism>
<feature type="transmembrane region" description="Helical" evidence="11">
    <location>
        <begin position="320"/>
        <end position="342"/>
    </location>
</feature>
<keyword evidence="4" id="KW-0762">Sugar transport</keyword>
<dbReference type="InterPro" id="IPR007599">
    <property type="entry name" value="DER1"/>
</dbReference>
<sequence length="1259" mass="138282">MAMGFAITGEAGDYNGRMTLFVILSCAVAAMGGVIFGYDIGVSGGVTSMEPFLKKFFSKVYTRMMEDTDISNYCKFDSQLLTLFTSSLYLAGLITSFFASFVTKSFGRKTSMLAGGAAFLVGAALNGAAADIYMLIIGRVLLGVGVGFTNQAVPLYLSEMALPKYRGAISNGFQLCISIGFFAASILNYGTEKISGGWGWRVSLAMAAVPASVLTLGALFLPDTPNSIIQRRNDVEEAKRVLQRIRGTHDIQAELEDLVKAKEVTKTKTNQYKTILQRNYRPQLVMSIAIPYFQIVTGINVIAFYAPILFRTIGLGESASLMSSVLTGVVGGTTTLIAMLVVDRTGRRLLLIIGGVTMLVSQVIVGFILAAKLGDHNVLSKANSYTVLTWICIYIAGFGVSWGPLGWLIPSEIFPLEIRSAGQSITVAVNFLFTFIVGQTFLAMLCRFKAGLFFFFGGWVLVMTVFVYVLLPETKNVPMEQMDRIWREHWFWKKSRRGKSSFRKMKLPEKCALVAAIVPKIQRRRITKCSTTPCEAGDYNGRMTLFVILSCAVAAMGGVIFGYDIGVSGGVTSMEPFLKKFFSKVYTRMMEDTDISNYCKFDSQLLTLFTSSLYLAGLITSFFASFVTKSFGRKTSMLAGGAAFLVGAALNGAAADIYMLIIGRVLLGVGVGFTNQAVPLYLSEMALPKYRGAISNGFQLCISIGFFAASILNYGTEKISGGWGWRVSLAMAAVPASVLTLGALFLPDTPNSIIQRRNDVEEAKRVLQRIRGTHDIQAELEDLVKAKEVTKTKTNQYKTILQRNYRPQLVMSIAIPYFQIVTGINVIAFYAPILFRTIGLGESASLMSSVLTGVVGGTTTLIAMLVVDRTGRRLLLIIGGVTMLVSQVIVGFILAAKLGDHNVLSKANSYTVLTWICIYIAGFGVSWGPLGWLIPSEIFPLEIRSAGQSITVAVNFLFTFIVGQTFLAMLCRFKAGLFFFFGGWVLVMTVFVYVLLPETKNVPMEQMDRIWREHWFWKKVVGNKYYNSLPPVAKTYAVVCLMATSAYHLQLYDYQTIALYYSDVFKRFQVIAVIPYFSSRFLGPSMVFVIVYVWGREFPNARVNIHGLFELKGFYIPWYMLAIDLLLGNSLKAGLTGIAAGHLYYFVTVLYPLSSGNNICRTPKWVRSEPSEGVIFRGRSHRLNGSTTTAPRPQTTTSEPVETSTEAAEPPNSDGVAFRGRSYRLGTRRSAYGCGCRSMDSGAPPKYGCVDARPGVPPS</sequence>
<evidence type="ECO:0000256" key="3">
    <source>
        <dbReference type="ARBA" id="ARBA00022448"/>
    </source>
</evidence>
<feature type="transmembrane region" description="Helical" evidence="11">
    <location>
        <begin position="20"/>
        <end position="38"/>
    </location>
</feature>
<dbReference type="AlphaFoldDB" id="A0A2Z7B6P4"/>
<feature type="transmembrane region" description="Helical" evidence="11">
    <location>
        <begin position="661"/>
        <end position="682"/>
    </location>
</feature>
<feature type="transmembrane region" description="Helical" evidence="11">
    <location>
        <begin position="136"/>
        <end position="157"/>
    </location>
</feature>
<feature type="transmembrane region" description="Helical" evidence="11">
    <location>
        <begin position="845"/>
        <end position="867"/>
    </location>
</feature>
<reference evidence="13 14" key="1">
    <citation type="journal article" date="2015" name="Proc. Natl. Acad. Sci. U.S.A.">
        <title>The resurrection genome of Boea hygrometrica: A blueprint for survival of dehydration.</title>
        <authorList>
            <person name="Xiao L."/>
            <person name="Yang G."/>
            <person name="Zhang L."/>
            <person name="Yang X."/>
            <person name="Zhao S."/>
            <person name="Ji Z."/>
            <person name="Zhou Q."/>
            <person name="Hu M."/>
            <person name="Wang Y."/>
            <person name="Chen M."/>
            <person name="Xu Y."/>
            <person name="Jin H."/>
            <person name="Xiao X."/>
            <person name="Hu G."/>
            <person name="Bao F."/>
            <person name="Hu Y."/>
            <person name="Wan P."/>
            <person name="Li L."/>
            <person name="Deng X."/>
            <person name="Kuang T."/>
            <person name="Xiang C."/>
            <person name="Zhu J.K."/>
            <person name="Oliver M.J."/>
            <person name="He Y."/>
        </authorList>
    </citation>
    <scope>NUCLEOTIDE SEQUENCE [LARGE SCALE GENOMIC DNA]</scope>
    <source>
        <strain evidence="14">cv. XS01</strain>
    </source>
</reference>
<evidence type="ECO:0000256" key="1">
    <source>
        <dbReference type="ARBA" id="ARBA00004141"/>
    </source>
</evidence>
<evidence type="ECO:0000313" key="14">
    <source>
        <dbReference type="Proteomes" id="UP000250235"/>
    </source>
</evidence>
<proteinExistence type="inferred from homology"/>
<dbReference type="GO" id="GO:0015145">
    <property type="term" value="F:monosaccharide transmembrane transporter activity"/>
    <property type="evidence" value="ECO:0007669"/>
    <property type="project" value="InterPro"/>
</dbReference>
<feature type="compositionally biased region" description="Low complexity" evidence="10">
    <location>
        <begin position="1187"/>
        <end position="1211"/>
    </location>
</feature>
<feature type="transmembrane region" description="Helical" evidence="11">
    <location>
        <begin position="421"/>
        <end position="445"/>
    </location>
</feature>
<feature type="transmembrane region" description="Helical" evidence="11">
    <location>
        <begin position="694"/>
        <end position="715"/>
    </location>
</feature>
<feature type="transmembrane region" description="Helical" evidence="11">
    <location>
        <begin position="202"/>
        <end position="222"/>
    </location>
</feature>
<feature type="transmembrane region" description="Helical" evidence="11">
    <location>
        <begin position="451"/>
        <end position="471"/>
    </location>
</feature>
<evidence type="ECO:0000256" key="6">
    <source>
        <dbReference type="ARBA" id="ARBA00022847"/>
    </source>
</evidence>
<dbReference type="CDD" id="cd17361">
    <property type="entry name" value="MFS_STP"/>
    <property type="match status" value="2"/>
</dbReference>
<dbReference type="Proteomes" id="UP000250235">
    <property type="component" value="Unassembled WGS sequence"/>
</dbReference>
<keyword evidence="5 11" id="KW-0812">Transmembrane</keyword>
<keyword evidence="14" id="KW-1185">Reference proteome</keyword>
<dbReference type="InterPro" id="IPR005828">
    <property type="entry name" value="MFS_sugar_transport-like"/>
</dbReference>
<accession>A0A2Z7B6P4</accession>
<dbReference type="GO" id="GO:0015293">
    <property type="term" value="F:symporter activity"/>
    <property type="evidence" value="ECO:0007669"/>
    <property type="project" value="UniProtKB-KW"/>
</dbReference>
<comment type="subcellular location">
    <subcellularLocation>
        <location evidence="1">Membrane</location>
        <topology evidence="1">Multi-pass membrane protein</topology>
    </subcellularLocation>
</comment>
<dbReference type="GO" id="GO:0016020">
    <property type="term" value="C:membrane"/>
    <property type="evidence" value="ECO:0007669"/>
    <property type="project" value="UniProtKB-SubCell"/>
</dbReference>
<feature type="transmembrane region" description="Helical" evidence="11">
    <location>
        <begin position="349"/>
        <end position="371"/>
    </location>
</feature>
<keyword evidence="6" id="KW-0769">Symport</keyword>